<organism evidence="1 2">
    <name type="scientific">Algoriphagus aquimarinus</name>
    <dbReference type="NCBI Taxonomy" id="237018"/>
    <lineage>
        <taxon>Bacteria</taxon>
        <taxon>Pseudomonadati</taxon>
        <taxon>Bacteroidota</taxon>
        <taxon>Cytophagia</taxon>
        <taxon>Cytophagales</taxon>
        <taxon>Cyclobacteriaceae</taxon>
        <taxon>Algoriphagus</taxon>
    </lineage>
</organism>
<gene>
    <name evidence="1" type="ORF">ESV85_01280</name>
</gene>
<reference evidence="1 2" key="1">
    <citation type="submission" date="2019-08" db="EMBL/GenBank/DDBJ databases">
        <title>Genomes sequence of Algoriphagus aquimarinus ACAM450.</title>
        <authorList>
            <person name="Bowman J.P."/>
        </authorList>
    </citation>
    <scope>NUCLEOTIDE SEQUENCE [LARGE SCALE GENOMIC DNA]</scope>
    <source>
        <strain evidence="1 2">ACAM 450</strain>
    </source>
</reference>
<dbReference type="AlphaFoldDB" id="A0A5C7AZE7"/>
<proteinExistence type="predicted"/>
<sequence>MRFWNPFQECAKATFLFKLCTDYALPLVLAESSADTTEQERVPISELHGRIAEATSFRRIFEKL</sequence>
<protein>
    <submittedName>
        <fullName evidence="1">Uncharacterized protein</fullName>
    </submittedName>
</protein>
<dbReference type="Proteomes" id="UP000321935">
    <property type="component" value="Unassembled WGS sequence"/>
</dbReference>
<dbReference type="RefSeq" id="WP_146914425.1">
    <property type="nucleotide sequence ID" value="NZ_VORW01000001.1"/>
</dbReference>
<comment type="caution">
    <text evidence="1">The sequence shown here is derived from an EMBL/GenBank/DDBJ whole genome shotgun (WGS) entry which is preliminary data.</text>
</comment>
<accession>A0A5C7AZE7</accession>
<evidence type="ECO:0000313" key="1">
    <source>
        <dbReference type="EMBL" id="TXE14220.1"/>
    </source>
</evidence>
<name>A0A5C7AZE7_9BACT</name>
<dbReference type="EMBL" id="VORW01000001">
    <property type="protein sequence ID" value="TXE14220.1"/>
    <property type="molecule type" value="Genomic_DNA"/>
</dbReference>
<evidence type="ECO:0000313" key="2">
    <source>
        <dbReference type="Proteomes" id="UP000321935"/>
    </source>
</evidence>